<feature type="compositionally biased region" description="Basic and acidic residues" evidence="1">
    <location>
        <begin position="71"/>
        <end position="92"/>
    </location>
</feature>
<dbReference type="Proteomes" id="UP001430953">
    <property type="component" value="Unassembled WGS sequence"/>
</dbReference>
<reference evidence="2 3" key="1">
    <citation type="submission" date="2023-03" db="EMBL/GenBank/DDBJ databases">
        <title>High recombination rates correlate with genetic variation in Cardiocondyla obscurior ants.</title>
        <authorList>
            <person name="Errbii M."/>
        </authorList>
    </citation>
    <scope>NUCLEOTIDE SEQUENCE [LARGE SCALE GENOMIC DNA]</scope>
    <source>
        <strain evidence="2">Alpha-2009</strain>
        <tissue evidence="2">Whole body</tissue>
    </source>
</reference>
<evidence type="ECO:0000313" key="3">
    <source>
        <dbReference type="Proteomes" id="UP001430953"/>
    </source>
</evidence>
<dbReference type="AlphaFoldDB" id="A0AAW2GJN4"/>
<comment type="caution">
    <text evidence="2">The sequence shown here is derived from an EMBL/GenBank/DDBJ whole genome shotgun (WGS) entry which is preliminary data.</text>
</comment>
<keyword evidence="3" id="KW-1185">Reference proteome</keyword>
<name>A0AAW2GJN4_9HYME</name>
<evidence type="ECO:0000313" key="2">
    <source>
        <dbReference type="EMBL" id="KAL0128173.1"/>
    </source>
</evidence>
<organism evidence="2 3">
    <name type="scientific">Cardiocondyla obscurior</name>
    <dbReference type="NCBI Taxonomy" id="286306"/>
    <lineage>
        <taxon>Eukaryota</taxon>
        <taxon>Metazoa</taxon>
        <taxon>Ecdysozoa</taxon>
        <taxon>Arthropoda</taxon>
        <taxon>Hexapoda</taxon>
        <taxon>Insecta</taxon>
        <taxon>Pterygota</taxon>
        <taxon>Neoptera</taxon>
        <taxon>Endopterygota</taxon>
        <taxon>Hymenoptera</taxon>
        <taxon>Apocrita</taxon>
        <taxon>Aculeata</taxon>
        <taxon>Formicoidea</taxon>
        <taxon>Formicidae</taxon>
        <taxon>Myrmicinae</taxon>
        <taxon>Cardiocondyla</taxon>
    </lineage>
</organism>
<proteinExistence type="predicted"/>
<gene>
    <name evidence="2" type="ORF">PUN28_003434</name>
</gene>
<accession>A0AAW2GJN4</accession>
<feature type="region of interest" description="Disordered" evidence="1">
    <location>
        <begin position="67"/>
        <end position="92"/>
    </location>
</feature>
<protein>
    <submittedName>
        <fullName evidence="2">Uncharacterized protein</fullName>
    </submittedName>
</protein>
<dbReference type="EMBL" id="JADYXP020000003">
    <property type="protein sequence ID" value="KAL0128173.1"/>
    <property type="molecule type" value="Genomic_DNA"/>
</dbReference>
<evidence type="ECO:0000256" key="1">
    <source>
        <dbReference type="SAM" id="MobiDB-lite"/>
    </source>
</evidence>
<sequence>MYARVRNGNGRVSQSRYAGLEKMLAEKERQMQKLQIYELNIRKSLVTICNLLVRRWGKLLPSLSRIKRARVKNEEDKESKMETGGKEKGPQG</sequence>